<gene>
    <name evidence="2" type="ORF">AVDCRST_MAG35-521</name>
</gene>
<feature type="compositionally biased region" description="Polar residues" evidence="1">
    <location>
        <begin position="1"/>
        <end position="13"/>
    </location>
</feature>
<accession>A0A6J4NPA8</accession>
<sequence>WLTTSRRVTTSPGTRTAPRCRGRSRRRSPPTPRRVAGRSRRRRTTRSTWSRATSPARRPCTSPAPSTRP</sequence>
<feature type="non-terminal residue" evidence="2">
    <location>
        <position position="69"/>
    </location>
</feature>
<protein>
    <submittedName>
        <fullName evidence="2">Uncharacterized protein</fullName>
    </submittedName>
</protein>
<reference evidence="2" key="1">
    <citation type="submission" date="2020-02" db="EMBL/GenBank/DDBJ databases">
        <authorList>
            <person name="Meier V. D."/>
        </authorList>
    </citation>
    <scope>NUCLEOTIDE SEQUENCE</scope>
    <source>
        <strain evidence="2">AVDCRST_MAG35</strain>
    </source>
</reference>
<dbReference type="AlphaFoldDB" id="A0A6J4NPA8"/>
<feature type="compositionally biased region" description="Low complexity" evidence="1">
    <location>
        <begin position="46"/>
        <end position="58"/>
    </location>
</feature>
<evidence type="ECO:0000256" key="1">
    <source>
        <dbReference type="SAM" id="MobiDB-lite"/>
    </source>
</evidence>
<dbReference type="EMBL" id="CADCUY010000109">
    <property type="protein sequence ID" value="CAA9393443.1"/>
    <property type="molecule type" value="Genomic_DNA"/>
</dbReference>
<feature type="region of interest" description="Disordered" evidence="1">
    <location>
        <begin position="1"/>
        <end position="69"/>
    </location>
</feature>
<feature type="compositionally biased region" description="Basic residues" evidence="1">
    <location>
        <begin position="35"/>
        <end position="45"/>
    </location>
</feature>
<name>A0A6J4NPA8_9ACTN</name>
<proteinExistence type="predicted"/>
<evidence type="ECO:0000313" key="2">
    <source>
        <dbReference type="EMBL" id="CAA9393443.1"/>
    </source>
</evidence>
<organism evidence="2">
    <name type="scientific">uncultured Quadrisphaera sp</name>
    <dbReference type="NCBI Taxonomy" id="904978"/>
    <lineage>
        <taxon>Bacteria</taxon>
        <taxon>Bacillati</taxon>
        <taxon>Actinomycetota</taxon>
        <taxon>Actinomycetes</taxon>
        <taxon>Kineosporiales</taxon>
        <taxon>Kineosporiaceae</taxon>
        <taxon>Quadrisphaera</taxon>
        <taxon>environmental samples</taxon>
    </lineage>
</organism>
<feature type="compositionally biased region" description="Basic residues" evidence="1">
    <location>
        <begin position="18"/>
        <end position="28"/>
    </location>
</feature>
<feature type="non-terminal residue" evidence="2">
    <location>
        <position position="1"/>
    </location>
</feature>